<keyword evidence="1" id="KW-1133">Transmembrane helix</keyword>
<evidence type="ECO:0000313" key="4">
    <source>
        <dbReference type="Proteomes" id="UP000194873"/>
    </source>
</evidence>
<dbReference type="OrthoDB" id="9807744at2"/>
<feature type="transmembrane region" description="Helical" evidence="1">
    <location>
        <begin position="156"/>
        <end position="177"/>
    </location>
</feature>
<feature type="transmembrane region" description="Helical" evidence="1">
    <location>
        <begin position="371"/>
        <end position="391"/>
    </location>
</feature>
<sequence>MTTSTYAPDQLPLTAPAPVQAPERITTLDVLRGVALLGILLMNIPLFALPDNISAPLHTLPSSDSLDYKVLHVVAVLFEGKMRALFSLLFGAGVVLFVTQKARTGRPVIGLYYRRMGWLIVLGLLHAHVLLWEGDILYLYGICGLVLFWFRKLKPAYLLVAALLCSGLNMTAFSLYYEHLRTQRLEYLAVVKAEQQHRPLTPAQHTARQAWLETESESAPGPQQTAAYVRTMRGSYMTVAAWLRPHMVQGQTQLVLVFIWDALSLMLLGMALLKWGFLTGEWSVHFYWGLLVVGYGLGLPAALYTWHHGFPFSVAFMEAHPVNVSLYSYPVQRLLLLLGHASGLILLVRSGVLVGVQRLLAAVGRLALTNYILQTVLCTLIFFGYGLGYFGRLAYHQLFYVVGAIWAVQLLGSSLWLRYYQIGPLEWVWRSLTYWQRQPLRRLESLSTTKGYTYLKP</sequence>
<protein>
    <recommendedName>
        <fullName evidence="2">DUF418 domain-containing protein</fullName>
    </recommendedName>
</protein>
<keyword evidence="1" id="KW-0472">Membrane</keyword>
<feature type="transmembrane region" description="Helical" evidence="1">
    <location>
        <begin position="30"/>
        <end position="50"/>
    </location>
</feature>
<evidence type="ECO:0000259" key="2">
    <source>
        <dbReference type="Pfam" id="PF04235"/>
    </source>
</evidence>
<dbReference type="InterPro" id="IPR052529">
    <property type="entry name" value="Bact_Transport_Assoc"/>
</dbReference>
<feature type="transmembrane region" description="Helical" evidence="1">
    <location>
        <begin position="398"/>
        <end position="419"/>
    </location>
</feature>
<dbReference type="InterPro" id="IPR007349">
    <property type="entry name" value="DUF418"/>
</dbReference>
<feature type="transmembrane region" description="Helical" evidence="1">
    <location>
        <begin position="70"/>
        <end position="98"/>
    </location>
</feature>
<feature type="transmembrane region" description="Helical" evidence="1">
    <location>
        <begin position="334"/>
        <end position="356"/>
    </location>
</feature>
<organism evidence="3 4">
    <name type="scientific">Hymenobacter crusticola</name>
    <dbReference type="NCBI Taxonomy" id="1770526"/>
    <lineage>
        <taxon>Bacteria</taxon>
        <taxon>Pseudomonadati</taxon>
        <taxon>Bacteroidota</taxon>
        <taxon>Cytophagia</taxon>
        <taxon>Cytophagales</taxon>
        <taxon>Hymenobacteraceae</taxon>
        <taxon>Hymenobacter</taxon>
    </lineage>
</organism>
<feature type="transmembrane region" description="Helical" evidence="1">
    <location>
        <begin position="285"/>
        <end position="306"/>
    </location>
</feature>
<keyword evidence="4" id="KW-1185">Reference proteome</keyword>
<feature type="domain" description="DUF418" evidence="2">
    <location>
        <begin position="273"/>
        <end position="436"/>
    </location>
</feature>
<gene>
    <name evidence="3" type="ORF">BXP70_24735</name>
</gene>
<dbReference type="AlphaFoldDB" id="A0A243W734"/>
<name>A0A243W734_9BACT</name>
<dbReference type="Pfam" id="PF04235">
    <property type="entry name" value="DUF418"/>
    <property type="match status" value="1"/>
</dbReference>
<dbReference type="PANTHER" id="PTHR30590">
    <property type="entry name" value="INNER MEMBRANE PROTEIN"/>
    <property type="match status" value="1"/>
</dbReference>
<dbReference type="PANTHER" id="PTHR30590:SF2">
    <property type="entry name" value="INNER MEMBRANE PROTEIN"/>
    <property type="match status" value="1"/>
</dbReference>
<proteinExistence type="predicted"/>
<feature type="transmembrane region" description="Helical" evidence="1">
    <location>
        <begin position="254"/>
        <end position="273"/>
    </location>
</feature>
<dbReference type="RefSeq" id="WP_086596801.1">
    <property type="nucleotide sequence ID" value="NZ_MTSE01000024.1"/>
</dbReference>
<evidence type="ECO:0000256" key="1">
    <source>
        <dbReference type="SAM" id="Phobius"/>
    </source>
</evidence>
<evidence type="ECO:0000313" key="3">
    <source>
        <dbReference type="EMBL" id="OUJ70304.1"/>
    </source>
</evidence>
<comment type="caution">
    <text evidence="3">The sequence shown here is derived from an EMBL/GenBank/DDBJ whole genome shotgun (WGS) entry which is preliminary data.</text>
</comment>
<keyword evidence="1" id="KW-0812">Transmembrane</keyword>
<dbReference type="Proteomes" id="UP000194873">
    <property type="component" value="Unassembled WGS sequence"/>
</dbReference>
<reference evidence="3 4" key="1">
    <citation type="submission" date="2017-01" db="EMBL/GenBank/DDBJ databases">
        <title>A new Hymenobacter.</title>
        <authorList>
            <person name="Liang Y."/>
            <person name="Feng F."/>
        </authorList>
    </citation>
    <scope>NUCLEOTIDE SEQUENCE [LARGE SCALE GENOMIC DNA]</scope>
    <source>
        <strain evidence="3">MIMBbqt21</strain>
    </source>
</reference>
<dbReference type="EMBL" id="MTSE01000024">
    <property type="protein sequence ID" value="OUJ70304.1"/>
    <property type="molecule type" value="Genomic_DNA"/>
</dbReference>
<feature type="transmembrane region" description="Helical" evidence="1">
    <location>
        <begin position="119"/>
        <end position="150"/>
    </location>
</feature>
<accession>A0A243W734</accession>